<feature type="non-terminal residue" evidence="2">
    <location>
        <position position="46"/>
    </location>
</feature>
<organism evidence="2">
    <name type="scientific">uncultured Nocardioides sp</name>
    <dbReference type="NCBI Taxonomy" id="198441"/>
    <lineage>
        <taxon>Bacteria</taxon>
        <taxon>Bacillati</taxon>
        <taxon>Actinomycetota</taxon>
        <taxon>Actinomycetes</taxon>
        <taxon>Propionibacteriales</taxon>
        <taxon>Nocardioidaceae</taxon>
        <taxon>Nocardioides</taxon>
        <taxon>environmental samples</taxon>
    </lineage>
</organism>
<evidence type="ECO:0000313" key="2">
    <source>
        <dbReference type="EMBL" id="CAA9408291.1"/>
    </source>
</evidence>
<dbReference type="EMBL" id="CADCUP010000178">
    <property type="protein sequence ID" value="CAA9408291.1"/>
    <property type="molecule type" value="Genomic_DNA"/>
</dbReference>
<protein>
    <submittedName>
        <fullName evidence="2">Uncharacterized protein</fullName>
    </submittedName>
</protein>
<gene>
    <name evidence="2" type="ORF">AVDCRST_MAG06-2686</name>
</gene>
<sequence>WTDSRERSSCIPPPRPPSATTRALPAWRRRAWSRPTPGRRWCAGAA</sequence>
<reference evidence="2" key="1">
    <citation type="submission" date="2020-02" db="EMBL/GenBank/DDBJ databases">
        <authorList>
            <person name="Meier V. D."/>
        </authorList>
    </citation>
    <scope>NUCLEOTIDE SEQUENCE</scope>
    <source>
        <strain evidence="2">AVDCRST_MAG06</strain>
    </source>
</reference>
<feature type="non-terminal residue" evidence="2">
    <location>
        <position position="1"/>
    </location>
</feature>
<dbReference type="AlphaFoldDB" id="A0A6J4PBT1"/>
<name>A0A6J4PBT1_9ACTN</name>
<evidence type="ECO:0000256" key="1">
    <source>
        <dbReference type="SAM" id="MobiDB-lite"/>
    </source>
</evidence>
<accession>A0A6J4PBT1</accession>
<proteinExistence type="predicted"/>
<feature type="region of interest" description="Disordered" evidence="1">
    <location>
        <begin position="1"/>
        <end position="24"/>
    </location>
</feature>